<dbReference type="GO" id="GO:0016491">
    <property type="term" value="F:oxidoreductase activity"/>
    <property type="evidence" value="ECO:0007669"/>
    <property type="project" value="InterPro"/>
</dbReference>
<proteinExistence type="predicted"/>
<accession>A0A0D3I313</accession>
<feature type="transmembrane region" description="Helical" evidence="5">
    <location>
        <begin position="180"/>
        <end position="202"/>
    </location>
</feature>
<keyword evidence="2 5" id="KW-0812">Transmembrane</keyword>
<organism evidence="7 8">
    <name type="scientific">Emiliania huxleyi (strain CCMP1516)</name>
    <dbReference type="NCBI Taxonomy" id="280463"/>
    <lineage>
        <taxon>Eukaryota</taxon>
        <taxon>Haptista</taxon>
        <taxon>Haptophyta</taxon>
        <taxon>Prymnesiophyceae</taxon>
        <taxon>Isochrysidales</taxon>
        <taxon>Noelaerhabdaceae</taxon>
        <taxon>Emiliania</taxon>
    </lineage>
</organism>
<evidence type="ECO:0000256" key="3">
    <source>
        <dbReference type="ARBA" id="ARBA00022989"/>
    </source>
</evidence>
<evidence type="ECO:0000256" key="1">
    <source>
        <dbReference type="ARBA" id="ARBA00004370"/>
    </source>
</evidence>
<dbReference type="InterPro" id="IPR006694">
    <property type="entry name" value="Fatty_acid_hydroxylase"/>
</dbReference>
<reference evidence="8" key="1">
    <citation type="journal article" date="2013" name="Nature">
        <title>Pan genome of the phytoplankton Emiliania underpins its global distribution.</title>
        <authorList>
            <person name="Read B.A."/>
            <person name="Kegel J."/>
            <person name="Klute M.J."/>
            <person name="Kuo A."/>
            <person name="Lefebvre S.C."/>
            <person name="Maumus F."/>
            <person name="Mayer C."/>
            <person name="Miller J."/>
            <person name="Monier A."/>
            <person name="Salamov A."/>
            <person name="Young J."/>
            <person name="Aguilar M."/>
            <person name="Claverie J.M."/>
            <person name="Frickenhaus S."/>
            <person name="Gonzalez K."/>
            <person name="Herman E.K."/>
            <person name="Lin Y.C."/>
            <person name="Napier J."/>
            <person name="Ogata H."/>
            <person name="Sarno A.F."/>
            <person name="Shmutz J."/>
            <person name="Schroeder D."/>
            <person name="de Vargas C."/>
            <person name="Verret F."/>
            <person name="von Dassow P."/>
            <person name="Valentin K."/>
            <person name="Van de Peer Y."/>
            <person name="Wheeler G."/>
            <person name="Dacks J.B."/>
            <person name="Delwiche C.F."/>
            <person name="Dyhrman S.T."/>
            <person name="Glockner G."/>
            <person name="John U."/>
            <person name="Richards T."/>
            <person name="Worden A.Z."/>
            <person name="Zhang X."/>
            <person name="Grigoriev I.V."/>
            <person name="Allen A.E."/>
            <person name="Bidle K."/>
            <person name="Borodovsky M."/>
            <person name="Bowler C."/>
            <person name="Brownlee C."/>
            <person name="Cock J.M."/>
            <person name="Elias M."/>
            <person name="Gladyshev V.N."/>
            <person name="Groth M."/>
            <person name="Guda C."/>
            <person name="Hadaegh A."/>
            <person name="Iglesias-Rodriguez M.D."/>
            <person name="Jenkins J."/>
            <person name="Jones B.M."/>
            <person name="Lawson T."/>
            <person name="Leese F."/>
            <person name="Lindquist E."/>
            <person name="Lobanov A."/>
            <person name="Lomsadze A."/>
            <person name="Malik S.B."/>
            <person name="Marsh M.E."/>
            <person name="Mackinder L."/>
            <person name="Mock T."/>
            <person name="Mueller-Roeber B."/>
            <person name="Pagarete A."/>
            <person name="Parker M."/>
            <person name="Probert I."/>
            <person name="Quesneville H."/>
            <person name="Raines C."/>
            <person name="Rensing S.A."/>
            <person name="Riano-Pachon D.M."/>
            <person name="Richier S."/>
            <person name="Rokitta S."/>
            <person name="Shiraiwa Y."/>
            <person name="Soanes D.M."/>
            <person name="van der Giezen M."/>
            <person name="Wahlund T.M."/>
            <person name="Williams B."/>
            <person name="Wilson W."/>
            <person name="Wolfe G."/>
            <person name="Wurch L.L."/>
        </authorList>
    </citation>
    <scope>NUCLEOTIDE SEQUENCE</scope>
</reference>
<protein>
    <recommendedName>
        <fullName evidence="6">Fatty acid hydroxylase domain-containing protein</fullName>
    </recommendedName>
</protein>
<evidence type="ECO:0000259" key="6">
    <source>
        <dbReference type="Pfam" id="PF04116"/>
    </source>
</evidence>
<keyword evidence="4 5" id="KW-0472">Membrane</keyword>
<dbReference type="GO" id="GO:0008610">
    <property type="term" value="P:lipid biosynthetic process"/>
    <property type="evidence" value="ECO:0007669"/>
    <property type="project" value="InterPro"/>
</dbReference>
<dbReference type="HOGENOM" id="CLU_1135293_0_0_1"/>
<keyword evidence="8" id="KW-1185">Reference proteome</keyword>
<dbReference type="EnsemblProtists" id="EOD05648">
    <property type="protein sequence ID" value="EOD05648"/>
    <property type="gene ID" value="EMIHUDRAFT_220113"/>
</dbReference>
<dbReference type="GO" id="GO:0005506">
    <property type="term" value="F:iron ion binding"/>
    <property type="evidence" value="ECO:0007669"/>
    <property type="project" value="InterPro"/>
</dbReference>
<dbReference type="GO" id="GO:0016020">
    <property type="term" value="C:membrane"/>
    <property type="evidence" value="ECO:0007669"/>
    <property type="project" value="UniProtKB-SubCell"/>
</dbReference>
<dbReference type="RefSeq" id="XP_005758077.1">
    <property type="nucleotide sequence ID" value="XM_005758020.1"/>
</dbReference>
<dbReference type="STRING" id="2903.R1B7P1"/>
<dbReference type="GeneID" id="17251740"/>
<reference evidence="7" key="2">
    <citation type="submission" date="2024-10" db="UniProtKB">
        <authorList>
            <consortium name="EnsemblProtists"/>
        </authorList>
    </citation>
    <scope>IDENTIFICATION</scope>
</reference>
<evidence type="ECO:0000256" key="5">
    <source>
        <dbReference type="SAM" id="Phobius"/>
    </source>
</evidence>
<keyword evidence="3 5" id="KW-1133">Transmembrane helix</keyword>
<dbReference type="Pfam" id="PF04116">
    <property type="entry name" value="FA_hydroxylase"/>
    <property type="match status" value="1"/>
</dbReference>
<dbReference type="PANTHER" id="PTHR11863">
    <property type="entry name" value="STEROL DESATURASE"/>
    <property type="match status" value="1"/>
</dbReference>
<feature type="transmembrane region" description="Helical" evidence="5">
    <location>
        <begin position="108"/>
        <end position="125"/>
    </location>
</feature>
<dbReference type="InterPro" id="IPR050307">
    <property type="entry name" value="Sterol_Desaturase_Related"/>
</dbReference>
<dbReference type="eggNOG" id="KOG0872">
    <property type="taxonomic scope" value="Eukaryota"/>
</dbReference>
<dbReference type="PaxDb" id="2903-EOD05648"/>
<name>A0A0D3I313_EMIH1</name>
<evidence type="ECO:0000256" key="4">
    <source>
        <dbReference type="ARBA" id="ARBA00023136"/>
    </source>
</evidence>
<dbReference type="Proteomes" id="UP000013827">
    <property type="component" value="Unassembled WGS sequence"/>
</dbReference>
<evidence type="ECO:0000313" key="8">
    <source>
        <dbReference type="Proteomes" id="UP000013827"/>
    </source>
</evidence>
<dbReference type="AlphaFoldDB" id="A0A0D3I313"/>
<evidence type="ECO:0000313" key="7">
    <source>
        <dbReference type="EnsemblProtists" id="EOD05648"/>
    </source>
</evidence>
<dbReference type="KEGG" id="ehx:EMIHUDRAFT_220113"/>
<sequence>MFHSTHARLLPLSADVGVIEAVAVFVTATIALQTFLFATAAAVEFSRRRSERNLGQILSELRGSLSNPPAAILTTMAWDLLVRPHTPSAQRYSAHDMSLASMPRIDRLLLEWLAVFVATDFYIYFEHRLMHTRFWYTRIHKHHHQFHTPTAFAGFAQHPLEAVLFTVGSLWIQAIPPRHAFVAIHPFAHAAFGVFGITWTILSHDDRSYHDGGFHYLHHLHQQSNFGGFTHLWDCLFRTRRTKHP</sequence>
<feature type="domain" description="Fatty acid hydroxylase" evidence="6">
    <location>
        <begin position="112"/>
        <end position="239"/>
    </location>
</feature>
<evidence type="ECO:0000256" key="2">
    <source>
        <dbReference type="ARBA" id="ARBA00022692"/>
    </source>
</evidence>
<comment type="subcellular location">
    <subcellularLocation>
        <location evidence="1">Membrane</location>
    </subcellularLocation>
</comment>
<feature type="transmembrane region" description="Helical" evidence="5">
    <location>
        <begin position="18"/>
        <end position="43"/>
    </location>
</feature>
<dbReference type="OMA" id="FHSTHAR"/>